<reference evidence="2 3" key="2">
    <citation type="journal article" date="2019" name="G3 (Bethesda)">
        <title>Hybrid Assembly of the Genome of the Entomopathogenic Nematode Steinernema carpocapsae Identifies the X-Chromosome.</title>
        <authorList>
            <person name="Serra L."/>
            <person name="Macchietto M."/>
            <person name="Macias-Munoz A."/>
            <person name="McGill C.J."/>
            <person name="Rodriguez I.M."/>
            <person name="Rodriguez B."/>
            <person name="Murad R."/>
            <person name="Mortazavi A."/>
        </authorList>
    </citation>
    <scope>NUCLEOTIDE SEQUENCE [LARGE SCALE GENOMIC DNA]</scope>
    <source>
        <strain evidence="2 3">ALL</strain>
    </source>
</reference>
<reference evidence="2 3" key="1">
    <citation type="journal article" date="2015" name="Genome Biol.">
        <title>Comparative genomics of Steinernema reveals deeply conserved gene regulatory networks.</title>
        <authorList>
            <person name="Dillman A.R."/>
            <person name="Macchietto M."/>
            <person name="Porter C.F."/>
            <person name="Rogers A."/>
            <person name="Williams B."/>
            <person name="Antoshechkin I."/>
            <person name="Lee M.M."/>
            <person name="Goodwin Z."/>
            <person name="Lu X."/>
            <person name="Lewis E.E."/>
            <person name="Goodrich-Blair H."/>
            <person name="Stock S.P."/>
            <person name="Adams B.J."/>
            <person name="Sternberg P.W."/>
            <person name="Mortazavi A."/>
        </authorList>
    </citation>
    <scope>NUCLEOTIDE SEQUENCE [LARGE SCALE GENOMIC DNA]</scope>
    <source>
        <strain evidence="2 3">ALL</strain>
    </source>
</reference>
<proteinExistence type="predicted"/>
<feature type="region of interest" description="Disordered" evidence="1">
    <location>
        <begin position="28"/>
        <end position="55"/>
    </location>
</feature>
<dbReference type="Proteomes" id="UP000298663">
    <property type="component" value="Unassembled WGS sequence"/>
</dbReference>
<protein>
    <submittedName>
        <fullName evidence="2">Uncharacterized protein</fullName>
    </submittedName>
</protein>
<gene>
    <name evidence="2" type="ORF">L596_017001</name>
</gene>
<dbReference type="EMBL" id="AZBU02000005">
    <property type="protein sequence ID" value="TKR75757.1"/>
    <property type="molecule type" value="Genomic_DNA"/>
</dbReference>
<sequence>MMFALHLRAPLIAHRCLMSWKTSFSSTIPPRRTGNSASTCATTTTNGRLPTTIGRRGSLGFRMESMFTMLKGKPQTKSSAFAPSQR</sequence>
<organism evidence="2 3">
    <name type="scientific">Steinernema carpocapsae</name>
    <name type="common">Entomopathogenic nematode</name>
    <dbReference type="NCBI Taxonomy" id="34508"/>
    <lineage>
        <taxon>Eukaryota</taxon>
        <taxon>Metazoa</taxon>
        <taxon>Ecdysozoa</taxon>
        <taxon>Nematoda</taxon>
        <taxon>Chromadorea</taxon>
        <taxon>Rhabditida</taxon>
        <taxon>Tylenchina</taxon>
        <taxon>Panagrolaimomorpha</taxon>
        <taxon>Strongyloidoidea</taxon>
        <taxon>Steinernematidae</taxon>
        <taxon>Steinernema</taxon>
    </lineage>
</organism>
<evidence type="ECO:0000256" key="1">
    <source>
        <dbReference type="SAM" id="MobiDB-lite"/>
    </source>
</evidence>
<name>A0A4U5N035_STECR</name>
<evidence type="ECO:0000313" key="2">
    <source>
        <dbReference type="EMBL" id="TKR75757.1"/>
    </source>
</evidence>
<comment type="caution">
    <text evidence="2">The sequence shown here is derived from an EMBL/GenBank/DDBJ whole genome shotgun (WGS) entry which is preliminary data.</text>
</comment>
<feature type="compositionally biased region" description="Low complexity" evidence="1">
    <location>
        <begin position="33"/>
        <end position="47"/>
    </location>
</feature>
<dbReference type="AlphaFoldDB" id="A0A4U5N035"/>
<evidence type="ECO:0000313" key="3">
    <source>
        <dbReference type="Proteomes" id="UP000298663"/>
    </source>
</evidence>
<accession>A0A4U5N035</accession>
<keyword evidence="3" id="KW-1185">Reference proteome</keyword>